<comment type="caution">
    <text evidence="1">The sequence shown here is derived from an EMBL/GenBank/DDBJ whole genome shotgun (WGS) entry which is preliminary data.</text>
</comment>
<dbReference type="Proteomes" id="UP000825935">
    <property type="component" value="Chromosome 7"/>
</dbReference>
<name>A0A8T2UJR1_CERRI</name>
<sequence>MKKNFKWIFPLVIQKILTLSLSFPLSLSKHTSIFIDLTLWRFLRSNLWKFNEGELQVDFDNLNSKITSN</sequence>
<gene>
    <name evidence="1" type="ORF">KP509_07G082500</name>
</gene>
<accession>A0A8T2UJR1</accession>
<keyword evidence="2" id="KW-1185">Reference proteome</keyword>
<reference evidence="1" key="1">
    <citation type="submission" date="2021-08" db="EMBL/GenBank/DDBJ databases">
        <title>WGS assembly of Ceratopteris richardii.</title>
        <authorList>
            <person name="Marchant D.B."/>
            <person name="Chen G."/>
            <person name="Jenkins J."/>
            <person name="Shu S."/>
            <person name="Leebens-Mack J."/>
            <person name="Grimwood J."/>
            <person name="Schmutz J."/>
            <person name="Soltis P."/>
            <person name="Soltis D."/>
            <person name="Chen Z.-H."/>
        </authorList>
    </citation>
    <scope>NUCLEOTIDE SEQUENCE</scope>
    <source>
        <strain evidence="1">Whitten #5841</strain>
        <tissue evidence="1">Leaf</tissue>
    </source>
</reference>
<proteinExistence type="predicted"/>
<evidence type="ECO:0000313" key="1">
    <source>
        <dbReference type="EMBL" id="KAH7433715.1"/>
    </source>
</evidence>
<organism evidence="1 2">
    <name type="scientific">Ceratopteris richardii</name>
    <name type="common">Triangle waterfern</name>
    <dbReference type="NCBI Taxonomy" id="49495"/>
    <lineage>
        <taxon>Eukaryota</taxon>
        <taxon>Viridiplantae</taxon>
        <taxon>Streptophyta</taxon>
        <taxon>Embryophyta</taxon>
        <taxon>Tracheophyta</taxon>
        <taxon>Polypodiopsida</taxon>
        <taxon>Polypodiidae</taxon>
        <taxon>Polypodiales</taxon>
        <taxon>Pteridineae</taxon>
        <taxon>Pteridaceae</taxon>
        <taxon>Parkerioideae</taxon>
        <taxon>Ceratopteris</taxon>
    </lineage>
</organism>
<dbReference type="EMBL" id="CM035412">
    <property type="protein sequence ID" value="KAH7433715.1"/>
    <property type="molecule type" value="Genomic_DNA"/>
</dbReference>
<protein>
    <submittedName>
        <fullName evidence="1">Uncharacterized protein</fullName>
    </submittedName>
</protein>
<evidence type="ECO:0000313" key="2">
    <source>
        <dbReference type="Proteomes" id="UP000825935"/>
    </source>
</evidence>
<dbReference type="AlphaFoldDB" id="A0A8T2UJR1"/>